<keyword evidence="2" id="KW-1185">Reference proteome</keyword>
<accession>A0A409VE74</accession>
<dbReference type="AlphaFoldDB" id="A0A409VE74"/>
<dbReference type="EMBL" id="NHYE01005662">
    <property type="protein sequence ID" value="PPQ64825.1"/>
    <property type="molecule type" value="Genomic_DNA"/>
</dbReference>
<organism evidence="1 2">
    <name type="scientific">Gymnopilus dilepis</name>
    <dbReference type="NCBI Taxonomy" id="231916"/>
    <lineage>
        <taxon>Eukaryota</taxon>
        <taxon>Fungi</taxon>
        <taxon>Dikarya</taxon>
        <taxon>Basidiomycota</taxon>
        <taxon>Agaricomycotina</taxon>
        <taxon>Agaricomycetes</taxon>
        <taxon>Agaricomycetidae</taxon>
        <taxon>Agaricales</taxon>
        <taxon>Agaricineae</taxon>
        <taxon>Hymenogastraceae</taxon>
        <taxon>Gymnopilus</taxon>
    </lineage>
</organism>
<dbReference type="Proteomes" id="UP000284706">
    <property type="component" value="Unassembled WGS sequence"/>
</dbReference>
<protein>
    <submittedName>
        <fullName evidence="1">Uncharacterized protein</fullName>
    </submittedName>
</protein>
<name>A0A409VE74_9AGAR</name>
<reference evidence="1 2" key="1">
    <citation type="journal article" date="2018" name="Evol. Lett.">
        <title>Horizontal gene cluster transfer increased hallucinogenic mushroom diversity.</title>
        <authorList>
            <person name="Reynolds H.T."/>
            <person name="Vijayakumar V."/>
            <person name="Gluck-Thaler E."/>
            <person name="Korotkin H.B."/>
            <person name="Matheny P.B."/>
            <person name="Slot J.C."/>
        </authorList>
    </citation>
    <scope>NUCLEOTIDE SEQUENCE [LARGE SCALE GENOMIC DNA]</scope>
    <source>
        <strain evidence="1 2">SRW20</strain>
    </source>
</reference>
<proteinExistence type="predicted"/>
<comment type="caution">
    <text evidence="1">The sequence shown here is derived from an EMBL/GenBank/DDBJ whole genome shotgun (WGS) entry which is preliminary data.</text>
</comment>
<gene>
    <name evidence="1" type="ORF">CVT26_002657</name>
</gene>
<evidence type="ECO:0000313" key="2">
    <source>
        <dbReference type="Proteomes" id="UP000284706"/>
    </source>
</evidence>
<sequence length="226" mass="24584">MPIRVIKKTSSPRDPGKIRLIKKTTARSLTARKTWQPGVFWQALSVGNSANIALRKSVSCRGDCGGGAVTDFLRKPERPFGFAVSQKGRGLGSLRGVGQGAMGRKSGASAFSVWKSDEGFPACGDSGDYGGPYIKPQLVSCPDVTVLLDTEVCKDLDHRVWTTCFFELTSTQVKRSPLLFCRQHGLLVPSHSIMVLLIRNLLCRLQFRSLAPSESPFLPALMTLGT</sequence>
<dbReference type="InParanoid" id="A0A409VE74"/>
<evidence type="ECO:0000313" key="1">
    <source>
        <dbReference type="EMBL" id="PPQ64825.1"/>
    </source>
</evidence>